<reference evidence="1 2" key="1">
    <citation type="journal article" date="2018" name="Mol. Biol. Evol.">
        <title>Analysis of the draft genome of the red seaweed Gracilariopsis chorda provides insights into genome size evolution in Rhodophyta.</title>
        <authorList>
            <person name="Lee J."/>
            <person name="Yang E.C."/>
            <person name="Graf L."/>
            <person name="Yang J.H."/>
            <person name="Qiu H."/>
            <person name="Zel Zion U."/>
            <person name="Chan C.X."/>
            <person name="Stephens T.G."/>
            <person name="Weber A.P.M."/>
            <person name="Boo G.H."/>
            <person name="Boo S.M."/>
            <person name="Kim K.M."/>
            <person name="Shin Y."/>
            <person name="Jung M."/>
            <person name="Lee S.J."/>
            <person name="Yim H.S."/>
            <person name="Lee J.H."/>
            <person name="Bhattacharya D."/>
            <person name="Yoon H.S."/>
        </authorList>
    </citation>
    <scope>NUCLEOTIDE SEQUENCE [LARGE SCALE GENOMIC DNA]</scope>
    <source>
        <strain evidence="1 2">SKKU-2015</strain>
        <tissue evidence="1">Whole body</tissue>
    </source>
</reference>
<accession>A0A2V3INX0</accession>
<evidence type="ECO:0000313" key="2">
    <source>
        <dbReference type="Proteomes" id="UP000247409"/>
    </source>
</evidence>
<evidence type="ECO:0000313" key="1">
    <source>
        <dbReference type="EMBL" id="PXF43749.1"/>
    </source>
</evidence>
<protein>
    <submittedName>
        <fullName evidence="1">Uncharacterized protein</fullName>
    </submittedName>
</protein>
<keyword evidence="2" id="KW-1185">Reference proteome</keyword>
<dbReference type="AlphaFoldDB" id="A0A2V3INX0"/>
<sequence>MPSLTKHGKQGADRTGFAYVHRDEALEMLIARNLKSLSATFLAHLESSTARLMDVSMFRALRRYVRGAFRSYDRRREANDDVENMGTLTEFVRNAGRLKTVARMVHTMREAGFLKVSHRGSEWILNVFALPPRRMNNKLDQETLLCIAESGVITFQLHASVLFSDLFRPLTANDRKTNFNDKKFKN</sequence>
<name>A0A2V3INX0_9FLOR</name>
<dbReference type="Proteomes" id="UP000247409">
    <property type="component" value="Unassembled WGS sequence"/>
</dbReference>
<organism evidence="1 2">
    <name type="scientific">Gracilariopsis chorda</name>
    <dbReference type="NCBI Taxonomy" id="448386"/>
    <lineage>
        <taxon>Eukaryota</taxon>
        <taxon>Rhodophyta</taxon>
        <taxon>Florideophyceae</taxon>
        <taxon>Rhodymeniophycidae</taxon>
        <taxon>Gracilariales</taxon>
        <taxon>Gracilariaceae</taxon>
        <taxon>Gracilariopsis</taxon>
    </lineage>
</organism>
<gene>
    <name evidence="1" type="ORF">BWQ96_06481</name>
</gene>
<comment type="caution">
    <text evidence="1">The sequence shown here is derived from an EMBL/GenBank/DDBJ whole genome shotgun (WGS) entry which is preliminary data.</text>
</comment>
<dbReference type="EMBL" id="NBIV01000112">
    <property type="protein sequence ID" value="PXF43749.1"/>
    <property type="molecule type" value="Genomic_DNA"/>
</dbReference>
<proteinExistence type="predicted"/>